<keyword evidence="1" id="KW-0812">Transmembrane</keyword>
<evidence type="ECO:0000256" key="1">
    <source>
        <dbReference type="SAM" id="Phobius"/>
    </source>
</evidence>
<keyword evidence="1" id="KW-0472">Membrane</keyword>
<evidence type="ECO:0000313" key="3">
    <source>
        <dbReference type="Proteomes" id="UP000324758"/>
    </source>
</evidence>
<accession>A0A5D3KS37</accession>
<dbReference type="Proteomes" id="UP000324758">
    <property type="component" value="Unassembled WGS sequence"/>
</dbReference>
<dbReference type="InterPro" id="IPR058965">
    <property type="entry name" value="SOI/HabA-like"/>
</dbReference>
<evidence type="ECO:0000313" key="2">
    <source>
        <dbReference type="EMBL" id="TYL99704.1"/>
    </source>
</evidence>
<name>A0A5D3KS37_9BRAD</name>
<reference evidence="2 3" key="1">
    <citation type="submission" date="2019-08" db="EMBL/GenBank/DDBJ databases">
        <title>Bradyrhizobium hipponensis sp. nov., a rhizobium isolated from a Lupinus angustifolius root nodule in Tunisia.</title>
        <authorList>
            <person name="Off K."/>
            <person name="Rejili M."/>
            <person name="Mars M."/>
            <person name="Brachmann A."/>
            <person name="Marin M."/>
        </authorList>
    </citation>
    <scope>NUCLEOTIDE SEQUENCE [LARGE SCALE GENOMIC DNA]</scope>
    <source>
        <strain evidence="2 3">CTAW71</strain>
    </source>
</reference>
<feature type="transmembrane region" description="Helical" evidence="1">
    <location>
        <begin position="111"/>
        <end position="135"/>
    </location>
</feature>
<dbReference type="Pfam" id="PF26512">
    <property type="entry name" value="SOI"/>
    <property type="match status" value="1"/>
</dbReference>
<feature type="transmembrane region" description="Helical" evidence="1">
    <location>
        <begin position="35"/>
        <end position="56"/>
    </location>
</feature>
<organism evidence="2 3">
    <name type="scientific">Bradyrhizobium rifense</name>
    <dbReference type="NCBI Taxonomy" id="515499"/>
    <lineage>
        <taxon>Bacteria</taxon>
        <taxon>Pseudomonadati</taxon>
        <taxon>Pseudomonadota</taxon>
        <taxon>Alphaproteobacteria</taxon>
        <taxon>Hyphomicrobiales</taxon>
        <taxon>Nitrobacteraceae</taxon>
        <taxon>Bradyrhizobium</taxon>
    </lineage>
</organism>
<dbReference type="AlphaFoldDB" id="A0A5D3KS37"/>
<sequence>MQAIGRRLLWHGMLLFLLGLLTGLAEQHFSNIRMGLAAHLEGLMNGIFLLALGGCWEHVRLSTGLERAAFISLLAGTYGNWATTTLAAVLGTAAMSPITAANHAAPAWQELLVTSGFVSVGVLMLASTGLVLWGLRR</sequence>
<comment type="caution">
    <text evidence="2">The sequence shown here is derived from an EMBL/GenBank/DDBJ whole genome shotgun (WGS) entry which is preliminary data.</text>
</comment>
<keyword evidence="3" id="KW-1185">Reference proteome</keyword>
<dbReference type="OrthoDB" id="7619962at2"/>
<feature type="transmembrane region" description="Helical" evidence="1">
    <location>
        <begin position="68"/>
        <end position="91"/>
    </location>
</feature>
<keyword evidence="1" id="KW-1133">Transmembrane helix</keyword>
<proteinExistence type="predicted"/>
<protein>
    <submittedName>
        <fullName evidence="2">Hydrogenase</fullName>
    </submittedName>
</protein>
<dbReference type="EMBL" id="VSSS01000006">
    <property type="protein sequence ID" value="TYL99704.1"/>
    <property type="molecule type" value="Genomic_DNA"/>
</dbReference>
<gene>
    <name evidence="2" type="ORF">FXB40_02315</name>
</gene>